<feature type="signal peptide" evidence="2">
    <location>
        <begin position="1"/>
        <end position="36"/>
    </location>
</feature>
<dbReference type="Proteomes" id="UP000215767">
    <property type="component" value="Unassembled WGS sequence"/>
</dbReference>
<dbReference type="AlphaFoldDB" id="A0A261UFV4"/>
<organism evidence="3 4">
    <name type="scientific">Bordetella genomosp. 11</name>
    <dbReference type="NCBI Taxonomy" id="1416808"/>
    <lineage>
        <taxon>Bacteria</taxon>
        <taxon>Pseudomonadati</taxon>
        <taxon>Pseudomonadota</taxon>
        <taxon>Betaproteobacteria</taxon>
        <taxon>Burkholderiales</taxon>
        <taxon>Alcaligenaceae</taxon>
        <taxon>Bordetella</taxon>
    </lineage>
</organism>
<dbReference type="Gene3D" id="3.40.190.150">
    <property type="entry name" value="Bordetella uptake gene, domain 1"/>
    <property type="match status" value="1"/>
</dbReference>
<dbReference type="OrthoDB" id="8678477at2"/>
<dbReference type="SUPFAM" id="SSF53850">
    <property type="entry name" value="Periplasmic binding protein-like II"/>
    <property type="match status" value="1"/>
</dbReference>
<proteinExistence type="inferred from homology"/>
<comment type="similarity">
    <text evidence="1">Belongs to the UPF0065 (bug) family.</text>
</comment>
<evidence type="ECO:0000256" key="2">
    <source>
        <dbReference type="SAM" id="SignalP"/>
    </source>
</evidence>
<dbReference type="Gene3D" id="3.40.190.10">
    <property type="entry name" value="Periplasmic binding protein-like II"/>
    <property type="match status" value="1"/>
</dbReference>
<dbReference type="InterPro" id="IPR005064">
    <property type="entry name" value="BUG"/>
</dbReference>
<evidence type="ECO:0000256" key="1">
    <source>
        <dbReference type="ARBA" id="ARBA00006987"/>
    </source>
</evidence>
<sequence>MPFPAPPRRRPRAFRAAPIAFALLALAGLAAPAARAQEDFPARPVTMIVPFGPGGTSDIMARILQKALTDTLGKAVVIENRAGAGGAIGMSELARAPRDGYTVGLSVVGPEAIQPAIRNTGYTPDSFDHICGTYAVPLMMMVPQSSPWHSVRDVVEAARRKPGTLNYGSSGTGTVLHLSMQGLMDLAGASALHVPYKSSGDMVTGLMGGQIDVFNETPTVSRQYKLRPLAVFDDRRLPAYPDVPTATELGYPITSTVWGGLIAPRGVPAAVRAKLEAACDRAVHTQAYQDAAAKLDTPLVYKDGAAFADFVKAEYGRYGALVRKMGLDKQ</sequence>
<protein>
    <recommendedName>
        <fullName evidence="5">ABC transporter substrate-binding protein</fullName>
    </recommendedName>
</protein>
<dbReference type="RefSeq" id="WP_094842224.1">
    <property type="nucleotide sequence ID" value="NZ_NEVS01000004.1"/>
</dbReference>
<dbReference type="PANTHER" id="PTHR42928:SF5">
    <property type="entry name" value="BLR1237 PROTEIN"/>
    <property type="match status" value="1"/>
</dbReference>
<gene>
    <name evidence="3" type="ORF">CAL28_15690</name>
</gene>
<reference evidence="4" key="1">
    <citation type="submission" date="2017-05" db="EMBL/GenBank/DDBJ databases">
        <title>Complete and WGS of Bordetella genogroups.</title>
        <authorList>
            <person name="Spilker T."/>
            <person name="Lipuma J."/>
        </authorList>
    </citation>
    <scope>NUCLEOTIDE SEQUENCE [LARGE SCALE GENOMIC DNA]</scope>
    <source>
        <strain evidence="4">AU8856</strain>
    </source>
</reference>
<dbReference type="CDD" id="cd07012">
    <property type="entry name" value="PBP2_Bug_TTT"/>
    <property type="match status" value="1"/>
</dbReference>
<dbReference type="EMBL" id="NEVS01000004">
    <property type="protein sequence ID" value="OZI60818.1"/>
    <property type="molecule type" value="Genomic_DNA"/>
</dbReference>
<dbReference type="InterPro" id="IPR042100">
    <property type="entry name" value="Bug_dom1"/>
</dbReference>
<evidence type="ECO:0000313" key="3">
    <source>
        <dbReference type="EMBL" id="OZI60818.1"/>
    </source>
</evidence>
<keyword evidence="2" id="KW-0732">Signal</keyword>
<evidence type="ECO:0000313" key="4">
    <source>
        <dbReference type="Proteomes" id="UP000215767"/>
    </source>
</evidence>
<evidence type="ECO:0008006" key="5">
    <source>
        <dbReference type="Google" id="ProtNLM"/>
    </source>
</evidence>
<dbReference type="PIRSF" id="PIRSF017082">
    <property type="entry name" value="YflP"/>
    <property type="match status" value="1"/>
</dbReference>
<keyword evidence="4" id="KW-1185">Reference proteome</keyword>
<comment type="caution">
    <text evidence="3">The sequence shown here is derived from an EMBL/GenBank/DDBJ whole genome shotgun (WGS) entry which is preliminary data.</text>
</comment>
<feature type="chain" id="PRO_5012356563" description="ABC transporter substrate-binding protein" evidence="2">
    <location>
        <begin position="37"/>
        <end position="330"/>
    </location>
</feature>
<dbReference type="PANTHER" id="PTHR42928">
    <property type="entry name" value="TRICARBOXYLATE-BINDING PROTEIN"/>
    <property type="match status" value="1"/>
</dbReference>
<accession>A0A261UFV4</accession>
<name>A0A261UFV4_9BORD</name>
<dbReference type="Pfam" id="PF03401">
    <property type="entry name" value="TctC"/>
    <property type="match status" value="1"/>
</dbReference>